<accession>A0A4R2L3W1</accession>
<evidence type="ECO:0000259" key="21">
    <source>
        <dbReference type="PROSITE" id="PS51171"/>
    </source>
</evidence>
<keyword evidence="15" id="KW-0511">Multifunctional enzyme</keyword>
<evidence type="ECO:0000259" key="22">
    <source>
        <dbReference type="PROSITE" id="PS51671"/>
    </source>
</evidence>
<dbReference type="GO" id="GO:0005737">
    <property type="term" value="C:cytoplasm"/>
    <property type="evidence" value="ECO:0007669"/>
    <property type="project" value="UniProtKB-SubCell"/>
</dbReference>
<dbReference type="EMBL" id="SLWV01000014">
    <property type="protein sequence ID" value="TCO73815.1"/>
    <property type="molecule type" value="Genomic_DNA"/>
</dbReference>
<evidence type="ECO:0000256" key="19">
    <source>
        <dbReference type="PIRSR" id="PIRSR001500-2"/>
    </source>
</evidence>
<organism evidence="23 24">
    <name type="scientific">Marinisporobacter balticus</name>
    <dbReference type="NCBI Taxonomy" id="2018667"/>
    <lineage>
        <taxon>Bacteria</taxon>
        <taxon>Bacillati</taxon>
        <taxon>Bacillota</taxon>
        <taxon>Clostridia</taxon>
        <taxon>Peptostreptococcales</taxon>
        <taxon>Thermotaleaceae</taxon>
        <taxon>Marinisporobacter</taxon>
    </lineage>
</organism>
<dbReference type="OrthoDB" id="9802281at2"/>
<dbReference type="InterPro" id="IPR011279">
    <property type="entry name" value="Chorismate_mutase_GmP"/>
</dbReference>
<keyword evidence="9" id="KW-0963">Cytoplasm</keyword>
<dbReference type="GO" id="GO:0004664">
    <property type="term" value="F:prephenate dehydratase activity"/>
    <property type="evidence" value="ECO:0007669"/>
    <property type="project" value="UniProtKB-EC"/>
</dbReference>
<evidence type="ECO:0000256" key="6">
    <source>
        <dbReference type="ARBA" id="ARBA00013147"/>
    </source>
</evidence>
<dbReference type="NCBIfam" id="TIGR01805">
    <property type="entry name" value="CM_mono_grmpos"/>
    <property type="match status" value="1"/>
</dbReference>
<evidence type="ECO:0000256" key="18">
    <source>
        <dbReference type="ARBA" id="ARBA00047848"/>
    </source>
</evidence>
<dbReference type="PROSITE" id="PS51168">
    <property type="entry name" value="CHORISMATE_MUT_2"/>
    <property type="match status" value="1"/>
</dbReference>
<dbReference type="InterPro" id="IPR002912">
    <property type="entry name" value="ACT_dom"/>
</dbReference>
<gene>
    <name evidence="23" type="ORF">EV214_11450</name>
</gene>
<keyword evidence="13" id="KW-0413">Isomerase</keyword>
<comment type="pathway">
    <text evidence="5">Metabolic intermediate biosynthesis; prephenate biosynthesis; prephenate from chorismate: step 1/1.</text>
</comment>
<evidence type="ECO:0000256" key="13">
    <source>
        <dbReference type="ARBA" id="ARBA00023235"/>
    </source>
</evidence>
<dbReference type="SUPFAM" id="SSF53850">
    <property type="entry name" value="Periplasmic binding protein-like II"/>
    <property type="match status" value="1"/>
</dbReference>
<dbReference type="SUPFAM" id="SSF55021">
    <property type="entry name" value="ACT-like"/>
    <property type="match status" value="1"/>
</dbReference>
<reference evidence="23 24" key="1">
    <citation type="submission" date="2019-03" db="EMBL/GenBank/DDBJ databases">
        <title>Genomic Encyclopedia of Type Strains, Phase IV (KMG-IV): sequencing the most valuable type-strain genomes for metagenomic binning, comparative biology and taxonomic classification.</title>
        <authorList>
            <person name="Goeker M."/>
        </authorList>
    </citation>
    <scope>NUCLEOTIDE SEQUENCE [LARGE SCALE GENOMIC DNA]</scope>
    <source>
        <strain evidence="23 24">DSM 102940</strain>
    </source>
</reference>
<dbReference type="EC" id="4.2.1.51" evidence="6"/>
<dbReference type="InterPro" id="IPR001086">
    <property type="entry name" value="Preph_deHydtase"/>
</dbReference>
<dbReference type="InterPro" id="IPR002701">
    <property type="entry name" value="CM_II_prokaryot"/>
</dbReference>
<evidence type="ECO:0000256" key="11">
    <source>
        <dbReference type="ARBA" id="ARBA00023141"/>
    </source>
</evidence>
<proteinExistence type="predicted"/>
<dbReference type="Pfam" id="PF00800">
    <property type="entry name" value="PDT"/>
    <property type="match status" value="1"/>
</dbReference>
<evidence type="ECO:0000256" key="15">
    <source>
        <dbReference type="ARBA" id="ARBA00023268"/>
    </source>
</evidence>
<evidence type="ECO:0000256" key="4">
    <source>
        <dbReference type="ARBA" id="ARBA00004741"/>
    </source>
</evidence>
<dbReference type="AlphaFoldDB" id="A0A4R2L3W1"/>
<feature type="domain" description="Prephenate dehydratase" evidence="21">
    <location>
        <begin position="108"/>
        <end position="285"/>
    </location>
</feature>
<dbReference type="PIRSF" id="PIRSF001500">
    <property type="entry name" value="Chor_mut_pdt_Ppr"/>
    <property type="match status" value="1"/>
</dbReference>
<dbReference type="Proteomes" id="UP000294919">
    <property type="component" value="Unassembled WGS sequence"/>
</dbReference>
<dbReference type="InterPro" id="IPR045865">
    <property type="entry name" value="ACT-like_dom_sf"/>
</dbReference>
<comment type="pathway">
    <text evidence="4">Amino-acid biosynthesis; L-phenylalanine biosynthesis; phenylpyruvate from prephenate: step 1/1.</text>
</comment>
<comment type="catalytic activity">
    <reaction evidence="18">
        <text>prephenate + H(+) = 3-phenylpyruvate + CO2 + H2O</text>
        <dbReference type="Rhea" id="RHEA:21648"/>
        <dbReference type="ChEBI" id="CHEBI:15377"/>
        <dbReference type="ChEBI" id="CHEBI:15378"/>
        <dbReference type="ChEBI" id="CHEBI:16526"/>
        <dbReference type="ChEBI" id="CHEBI:18005"/>
        <dbReference type="ChEBI" id="CHEBI:29934"/>
        <dbReference type="EC" id="4.2.1.51"/>
    </reaction>
</comment>
<comment type="function">
    <text evidence="2">Catalyzes the Claisen rearrangement of chorismate to prephenate and the decarboxylation/dehydration of prephenate to phenylpyruvate.</text>
</comment>
<dbReference type="UniPathway" id="UPA00121">
    <property type="reaction ID" value="UER00345"/>
</dbReference>
<dbReference type="CDD" id="cd13631">
    <property type="entry name" value="PBP2_Ct-PDT_like"/>
    <property type="match status" value="1"/>
</dbReference>
<dbReference type="InterPro" id="IPR008242">
    <property type="entry name" value="Chor_mutase/pphenate_deHydtase"/>
</dbReference>
<evidence type="ECO:0000256" key="2">
    <source>
        <dbReference type="ARBA" id="ARBA00002364"/>
    </source>
</evidence>
<evidence type="ECO:0000256" key="3">
    <source>
        <dbReference type="ARBA" id="ARBA00004496"/>
    </source>
</evidence>
<evidence type="ECO:0000256" key="16">
    <source>
        <dbReference type="ARBA" id="ARBA00031175"/>
    </source>
</evidence>
<feature type="domain" description="ACT" evidence="22">
    <location>
        <begin position="297"/>
        <end position="374"/>
    </location>
</feature>
<keyword evidence="24" id="KW-1185">Reference proteome</keyword>
<keyword evidence="11" id="KW-0057">Aromatic amino acid biosynthesis</keyword>
<keyword evidence="14" id="KW-0456">Lyase</keyword>
<protein>
    <recommendedName>
        <fullName evidence="7">Bifunctional chorismate mutase/prephenate dehydratase</fullName>
        <ecNumber evidence="6">4.2.1.51</ecNumber>
    </recommendedName>
    <alternativeName>
        <fullName evidence="17">Chorismate mutase-prephenate dehydratase</fullName>
    </alternativeName>
    <alternativeName>
        <fullName evidence="8">Prephenate dehydratase</fullName>
    </alternativeName>
    <alternativeName>
        <fullName evidence="16">p-protein</fullName>
    </alternativeName>
</protein>
<comment type="subcellular location">
    <subcellularLocation>
        <location evidence="3">Cytoplasm</location>
    </subcellularLocation>
</comment>
<evidence type="ECO:0000256" key="1">
    <source>
        <dbReference type="ARBA" id="ARBA00000824"/>
    </source>
</evidence>
<evidence type="ECO:0000256" key="5">
    <source>
        <dbReference type="ARBA" id="ARBA00004817"/>
    </source>
</evidence>
<keyword evidence="10" id="KW-0028">Amino-acid biosynthesis</keyword>
<dbReference type="InterPro" id="IPR036263">
    <property type="entry name" value="Chorismate_II_sf"/>
</dbReference>
<sequence length="378" mass="43485">MDALGSMRKEIDQIDKEMVKLFEKRMETALKIAEYKKNNDIPVFNGNREEQVIKKNILHIKNKNLQKSAEVFLNSMMAISRKIQESMIVRCIQEEKDCKTSISEKCPRIGFQGVGGSFSEQALMEYFGDSIITKNVNQFKDVFEALKNNEIDYGVLPIENSSTGGISQVYDLLRKYGCYIVGERCIKVEHQLLGIKGTKLEDIIEVYSHPQAFEQSSEFFRTHRDWKIIPYSNTAMSAKFIKDENIKTKAAVASIKAAKLYGLDIIQSNINDNKSNYTRFIVIGKNLEIHPTVDKISVVVATPHKAGALYSILRYFSENNLNMLKIESRPMIDRSWEYFFYIDFEGNLNEEVVKEAIELIKENSSFFQLLGNYKGHKR</sequence>
<name>A0A4R2L3W1_9FIRM</name>
<comment type="caution">
    <text evidence="23">The sequence shown here is derived from an EMBL/GenBank/DDBJ whole genome shotgun (WGS) entry which is preliminary data.</text>
</comment>
<keyword evidence="12" id="KW-0584">Phenylalanine biosynthesis</keyword>
<dbReference type="PANTHER" id="PTHR21022:SF19">
    <property type="entry name" value="PREPHENATE DEHYDRATASE-RELATED"/>
    <property type="match status" value="1"/>
</dbReference>
<evidence type="ECO:0000256" key="10">
    <source>
        <dbReference type="ARBA" id="ARBA00022605"/>
    </source>
</evidence>
<evidence type="ECO:0000313" key="24">
    <source>
        <dbReference type="Proteomes" id="UP000294919"/>
    </source>
</evidence>
<dbReference type="SMART" id="SM00830">
    <property type="entry name" value="CM_2"/>
    <property type="match status" value="1"/>
</dbReference>
<evidence type="ECO:0000256" key="17">
    <source>
        <dbReference type="ARBA" id="ARBA00031520"/>
    </source>
</evidence>
<feature type="site" description="Essential for prephenate dehydratase activity" evidence="19">
    <location>
        <position position="278"/>
    </location>
</feature>
<dbReference type="PROSITE" id="PS51671">
    <property type="entry name" value="ACT"/>
    <property type="match status" value="1"/>
</dbReference>
<dbReference type="RefSeq" id="WP_132245688.1">
    <property type="nucleotide sequence ID" value="NZ_SLWV01000014.1"/>
</dbReference>
<dbReference type="CDD" id="cd04905">
    <property type="entry name" value="ACT_CM-PDT"/>
    <property type="match status" value="1"/>
</dbReference>
<dbReference type="SUPFAM" id="SSF48600">
    <property type="entry name" value="Chorismate mutase II"/>
    <property type="match status" value="1"/>
</dbReference>
<dbReference type="PANTHER" id="PTHR21022">
    <property type="entry name" value="PREPHENATE DEHYDRATASE P PROTEIN"/>
    <property type="match status" value="1"/>
</dbReference>
<dbReference type="PROSITE" id="PS00857">
    <property type="entry name" value="PREPHENATE_DEHYDR_1"/>
    <property type="match status" value="1"/>
</dbReference>
<evidence type="ECO:0000256" key="9">
    <source>
        <dbReference type="ARBA" id="ARBA00022490"/>
    </source>
</evidence>
<evidence type="ECO:0000256" key="14">
    <source>
        <dbReference type="ARBA" id="ARBA00023239"/>
    </source>
</evidence>
<dbReference type="InterPro" id="IPR036979">
    <property type="entry name" value="CM_dom_sf"/>
</dbReference>
<comment type="catalytic activity">
    <reaction evidence="1">
        <text>chorismate = prephenate</text>
        <dbReference type="Rhea" id="RHEA:13897"/>
        <dbReference type="ChEBI" id="CHEBI:29748"/>
        <dbReference type="ChEBI" id="CHEBI:29934"/>
        <dbReference type="EC" id="5.4.99.5"/>
    </reaction>
</comment>
<dbReference type="Gene3D" id="1.20.59.10">
    <property type="entry name" value="Chorismate mutase"/>
    <property type="match status" value="1"/>
</dbReference>
<evidence type="ECO:0000256" key="7">
    <source>
        <dbReference type="ARBA" id="ARBA00014401"/>
    </source>
</evidence>
<dbReference type="GO" id="GO:0046417">
    <property type="term" value="P:chorismate metabolic process"/>
    <property type="evidence" value="ECO:0007669"/>
    <property type="project" value="InterPro"/>
</dbReference>
<evidence type="ECO:0000256" key="12">
    <source>
        <dbReference type="ARBA" id="ARBA00023222"/>
    </source>
</evidence>
<dbReference type="PROSITE" id="PS51171">
    <property type="entry name" value="PREPHENATE_DEHYDR_3"/>
    <property type="match status" value="1"/>
</dbReference>
<dbReference type="Pfam" id="PF01817">
    <property type="entry name" value="CM_2"/>
    <property type="match status" value="1"/>
</dbReference>
<dbReference type="GO" id="GO:0004106">
    <property type="term" value="F:chorismate mutase activity"/>
    <property type="evidence" value="ECO:0007669"/>
    <property type="project" value="UniProtKB-EC"/>
</dbReference>
<evidence type="ECO:0000259" key="20">
    <source>
        <dbReference type="PROSITE" id="PS51168"/>
    </source>
</evidence>
<feature type="domain" description="Chorismate mutase" evidence="20">
    <location>
        <begin position="1"/>
        <end position="88"/>
    </location>
</feature>
<dbReference type="GO" id="GO:0009094">
    <property type="term" value="P:L-phenylalanine biosynthetic process"/>
    <property type="evidence" value="ECO:0007669"/>
    <property type="project" value="UniProtKB-UniPathway"/>
</dbReference>
<dbReference type="UniPathway" id="UPA00120">
    <property type="reaction ID" value="UER00203"/>
</dbReference>
<dbReference type="InterPro" id="IPR018528">
    <property type="entry name" value="Preph_deHydtase_CS"/>
</dbReference>
<evidence type="ECO:0000313" key="23">
    <source>
        <dbReference type="EMBL" id="TCO73815.1"/>
    </source>
</evidence>
<dbReference type="Gene3D" id="3.30.70.260">
    <property type="match status" value="1"/>
</dbReference>
<dbReference type="Gene3D" id="3.40.190.10">
    <property type="entry name" value="Periplasmic binding protein-like II"/>
    <property type="match status" value="2"/>
</dbReference>
<evidence type="ECO:0000256" key="8">
    <source>
        <dbReference type="ARBA" id="ARBA00021872"/>
    </source>
</evidence>